<feature type="compositionally biased region" description="Basic and acidic residues" evidence="1">
    <location>
        <begin position="384"/>
        <end position="395"/>
    </location>
</feature>
<proteinExistence type="predicted"/>
<protein>
    <submittedName>
        <fullName evidence="2">Uncharacterized protein</fullName>
    </submittedName>
</protein>
<feature type="compositionally biased region" description="Pro residues" evidence="1">
    <location>
        <begin position="357"/>
        <end position="374"/>
    </location>
</feature>
<accession>A0A166VWL9</accession>
<dbReference type="EMBL" id="KV417483">
    <property type="protein sequence ID" value="KZP33135.1"/>
    <property type="molecule type" value="Genomic_DNA"/>
</dbReference>
<sequence length="395" mass="43240">MAVLARWFGPNVPPVRTIVAAPFPPVQTEDYLWLRKFVLHLNCVMPTQDPILRREKAVRKAARARERRATQSQSQNPLPLPPPIPSQTAGAGPSNILHSPPAVSQTAGAGPSNVSFPALPGQSNDPVSPPANFRLFSARTPATPMARERPRKHMRVDPPSSPRVRITGRATPPSPEIQRLSIYSETSDDDHMDIDDVPTRLFVNELGAAQTQANDNIFGYDEPLPHPLHPDPVPQPPSPPQIPIEQLPLQHFNPARIVAGERHAFSGVPSRAVVERRMHPTNPLKAWCSKSGHYVLTTGFTEGFAQCNHCRQKARENRARNQERDRAQAAAQQAEAQLAQQLPAAPPQNAPDINHHQPPPVPEENPPPVSPHPPVADETSAISAEDKEKIGGHCS</sequence>
<feature type="compositionally biased region" description="Basic and acidic residues" evidence="1">
    <location>
        <begin position="316"/>
        <end position="327"/>
    </location>
</feature>
<evidence type="ECO:0000256" key="1">
    <source>
        <dbReference type="SAM" id="MobiDB-lite"/>
    </source>
</evidence>
<dbReference type="AlphaFoldDB" id="A0A166VWL9"/>
<dbReference type="Proteomes" id="UP000076532">
    <property type="component" value="Unassembled WGS sequence"/>
</dbReference>
<organism evidence="2 3">
    <name type="scientific">Athelia psychrophila</name>
    <dbReference type="NCBI Taxonomy" id="1759441"/>
    <lineage>
        <taxon>Eukaryota</taxon>
        <taxon>Fungi</taxon>
        <taxon>Dikarya</taxon>
        <taxon>Basidiomycota</taxon>
        <taxon>Agaricomycotina</taxon>
        <taxon>Agaricomycetes</taxon>
        <taxon>Agaricomycetidae</taxon>
        <taxon>Atheliales</taxon>
        <taxon>Atheliaceae</taxon>
        <taxon>Athelia</taxon>
    </lineage>
</organism>
<evidence type="ECO:0000313" key="3">
    <source>
        <dbReference type="Proteomes" id="UP000076532"/>
    </source>
</evidence>
<keyword evidence="3" id="KW-1185">Reference proteome</keyword>
<feature type="region of interest" description="Disordered" evidence="1">
    <location>
        <begin position="58"/>
        <end position="129"/>
    </location>
</feature>
<feature type="region of interest" description="Disordered" evidence="1">
    <location>
        <begin position="316"/>
        <end position="395"/>
    </location>
</feature>
<gene>
    <name evidence="2" type="ORF">FIBSPDRAFT_881909</name>
</gene>
<feature type="compositionally biased region" description="Polar residues" evidence="1">
    <location>
        <begin position="102"/>
        <end position="126"/>
    </location>
</feature>
<feature type="region of interest" description="Disordered" evidence="1">
    <location>
        <begin position="143"/>
        <end position="175"/>
    </location>
</feature>
<name>A0A166VWL9_9AGAM</name>
<reference evidence="2 3" key="1">
    <citation type="journal article" date="2016" name="Mol. Biol. Evol.">
        <title>Comparative Genomics of Early-Diverging Mushroom-Forming Fungi Provides Insights into the Origins of Lignocellulose Decay Capabilities.</title>
        <authorList>
            <person name="Nagy L.G."/>
            <person name="Riley R."/>
            <person name="Tritt A."/>
            <person name="Adam C."/>
            <person name="Daum C."/>
            <person name="Floudas D."/>
            <person name="Sun H."/>
            <person name="Yadav J.S."/>
            <person name="Pangilinan J."/>
            <person name="Larsson K.H."/>
            <person name="Matsuura K."/>
            <person name="Barry K."/>
            <person name="Labutti K."/>
            <person name="Kuo R."/>
            <person name="Ohm R.A."/>
            <person name="Bhattacharya S.S."/>
            <person name="Shirouzu T."/>
            <person name="Yoshinaga Y."/>
            <person name="Martin F.M."/>
            <person name="Grigoriev I.V."/>
            <person name="Hibbett D.S."/>
        </authorList>
    </citation>
    <scope>NUCLEOTIDE SEQUENCE [LARGE SCALE GENOMIC DNA]</scope>
    <source>
        <strain evidence="2 3">CBS 109695</strain>
    </source>
</reference>
<evidence type="ECO:0000313" key="2">
    <source>
        <dbReference type="EMBL" id="KZP33135.1"/>
    </source>
</evidence>
<feature type="compositionally biased region" description="Low complexity" evidence="1">
    <location>
        <begin position="328"/>
        <end position="343"/>
    </location>
</feature>